<comment type="caution">
    <text evidence="2">The sequence shown here is derived from an EMBL/GenBank/DDBJ whole genome shotgun (WGS) entry which is preliminary data.</text>
</comment>
<evidence type="ECO:0000256" key="1">
    <source>
        <dbReference type="SAM" id="Coils"/>
    </source>
</evidence>
<dbReference type="Proteomes" id="UP001525890">
    <property type="component" value="Unassembled WGS sequence"/>
</dbReference>
<organism evidence="2 3">
    <name type="scientific">Laspinema palackyanum D2a</name>
    <dbReference type="NCBI Taxonomy" id="2953684"/>
    <lineage>
        <taxon>Bacteria</taxon>
        <taxon>Bacillati</taxon>
        <taxon>Cyanobacteriota</taxon>
        <taxon>Cyanophyceae</taxon>
        <taxon>Oscillatoriophycideae</taxon>
        <taxon>Oscillatoriales</taxon>
        <taxon>Laspinemataceae</taxon>
        <taxon>Laspinema</taxon>
        <taxon>Laspinema palackyanum</taxon>
    </lineage>
</organism>
<name>A0ABT2MVA3_9CYAN</name>
<gene>
    <name evidence="2" type="ORF">NG799_20385</name>
</gene>
<keyword evidence="3" id="KW-1185">Reference proteome</keyword>
<reference evidence="2 3" key="1">
    <citation type="journal article" date="2022" name="Front. Microbiol.">
        <title>High genomic differentiation and limited gene flow indicate recent cryptic speciation within the genus Laspinema (cyanobacteria).</title>
        <authorList>
            <person name="Stanojkovic A."/>
            <person name="Skoupy S."/>
            <person name="Skaloud P."/>
            <person name="Dvorak P."/>
        </authorList>
    </citation>
    <scope>NUCLEOTIDE SEQUENCE [LARGE SCALE GENOMIC DNA]</scope>
    <source>
        <strain evidence="2 3">D2a</strain>
    </source>
</reference>
<dbReference type="RefSeq" id="WP_368008176.1">
    <property type="nucleotide sequence ID" value="NZ_JAMXFF010000035.1"/>
</dbReference>
<evidence type="ECO:0000313" key="2">
    <source>
        <dbReference type="EMBL" id="MCT7968668.1"/>
    </source>
</evidence>
<evidence type="ECO:0000313" key="3">
    <source>
        <dbReference type="Proteomes" id="UP001525890"/>
    </source>
</evidence>
<proteinExistence type="predicted"/>
<keyword evidence="1" id="KW-0175">Coiled coil</keyword>
<sequence length="54" mass="6471">MQQPELNQKQIEELAEMLELAKTTERQARELNEMAIAFQEKWKCRLESRPSTQH</sequence>
<accession>A0ABT2MVA3</accession>
<feature type="coiled-coil region" evidence="1">
    <location>
        <begin position="7"/>
        <end position="41"/>
    </location>
</feature>
<protein>
    <submittedName>
        <fullName evidence="2">Uncharacterized protein</fullName>
    </submittedName>
</protein>
<dbReference type="EMBL" id="JAMXFF010000035">
    <property type="protein sequence ID" value="MCT7968668.1"/>
    <property type="molecule type" value="Genomic_DNA"/>
</dbReference>